<dbReference type="Proteomes" id="UP000828236">
    <property type="component" value="Unassembled WGS sequence"/>
</dbReference>
<feature type="transmembrane region" description="Helical" evidence="3">
    <location>
        <begin position="1703"/>
        <end position="1724"/>
    </location>
</feature>
<dbReference type="InterPro" id="IPR018200">
    <property type="entry name" value="USP_CS"/>
</dbReference>
<dbReference type="InterPro" id="IPR008978">
    <property type="entry name" value="HSP20-like_chaperone"/>
</dbReference>
<feature type="transmembrane region" description="Helical" evidence="3">
    <location>
        <begin position="1776"/>
        <end position="1795"/>
    </location>
</feature>
<dbReference type="InterPro" id="IPR028889">
    <property type="entry name" value="USP"/>
</dbReference>
<dbReference type="GO" id="GO:0016747">
    <property type="term" value="F:acyltransferase activity, transferring groups other than amino-acyl groups"/>
    <property type="evidence" value="ECO:0007669"/>
    <property type="project" value="InterPro"/>
</dbReference>
<dbReference type="InterPro" id="IPR006621">
    <property type="entry name" value="Nose-resist-to-fluoxetine_N"/>
</dbReference>
<feature type="compositionally biased region" description="Low complexity" evidence="2">
    <location>
        <begin position="171"/>
        <end position="195"/>
    </location>
</feature>
<gene>
    <name evidence="5" type="ORF">HUG17_4564</name>
</gene>
<keyword evidence="5" id="KW-0378">Hydrolase</keyword>
<dbReference type="InterPro" id="IPR001394">
    <property type="entry name" value="Peptidase_C19_UCH"/>
</dbReference>
<proteinExistence type="predicted"/>
<evidence type="ECO:0000256" key="1">
    <source>
        <dbReference type="SAM" id="Coils"/>
    </source>
</evidence>
<accession>A0A9D4NYK1</accession>
<dbReference type="SUPFAM" id="SSF54001">
    <property type="entry name" value="Cysteine proteinases"/>
    <property type="match status" value="1"/>
</dbReference>
<feature type="transmembrane region" description="Helical" evidence="3">
    <location>
        <begin position="1672"/>
        <end position="1691"/>
    </location>
</feature>
<reference evidence="5" key="1">
    <citation type="submission" date="2020-06" db="EMBL/GenBank/DDBJ databases">
        <authorList>
            <person name="Ji K."/>
            <person name="Li J."/>
        </authorList>
    </citation>
    <scope>NUCLEOTIDE SEQUENCE</scope>
    <source>
        <strain evidence="5">JKM2019</strain>
        <tissue evidence="5">Whole body</tissue>
    </source>
</reference>
<keyword evidence="3" id="KW-1133">Transmembrane helix</keyword>
<keyword evidence="3" id="KW-0812">Transmembrane</keyword>
<feature type="transmembrane region" description="Helical" evidence="3">
    <location>
        <begin position="1444"/>
        <end position="1464"/>
    </location>
</feature>
<comment type="caution">
    <text evidence="5">The sequence shown here is derived from an EMBL/GenBank/DDBJ whole genome shotgun (WGS) entry which is preliminary data.</text>
</comment>
<dbReference type="Gene3D" id="2.60.40.790">
    <property type="match status" value="1"/>
</dbReference>
<feature type="coiled-coil region" evidence="1">
    <location>
        <begin position="134"/>
        <end position="161"/>
    </location>
</feature>
<dbReference type="PANTHER" id="PTHR11161:SF0">
    <property type="entry name" value="O-ACYLTRANSFERASE LIKE PROTEIN"/>
    <property type="match status" value="1"/>
</dbReference>
<dbReference type="InterPro" id="IPR038765">
    <property type="entry name" value="Papain-like_cys_pep_sf"/>
</dbReference>
<evidence type="ECO:0000259" key="4">
    <source>
        <dbReference type="PROSITE" id="PS50235"/>
    </source>
</evidence>
<dbReference type="InterPro" id="IPR052728">
    <property type="entry name" value="O2_lipid_transport_reg"/>
</dbReference>
<evidence type="ECO:0000256" key="3">
    <source>
        <dbReference type="SAM" id="Phobius"/>
    </source>
</evidence>
<dbReference type="PROSITE" id="PS00973">
    <property type="entry name" value="USP_2"/>
    <property type="match status" value="1"/>
</dbReference>
<feature type="compositionally biased region" description="Acidic residues" evidence="2">
    <location>
        <begin position="896"/>
        <end position="908"/>
    </location>
</feature>
<dbReference type="Pfam" id="PF20146">
    <property type="entry name" value="NRF"/>
    <property type="match status" value="1"/>
</dbReference>
<feature type="compositionally biased region" description="Polar residues" evidence="2">
    <location>
        <begin position="16"/>
        <end position="32"/>
    </location>
</feature>
<dbReference type="Gene3D" id="3.90.70.10">
    <property type="entry name" value="Cysteine proteinases"/>
    <property type="match status" value="2"/>
</dbReference>
<feature type="region of interest" description="Disordered" evidence="2">
    <location>
        <begin position="1"/>
        <end position="42"/>
    </location>
</feature>
<keyword evidence="1" id="KW-0175">Coiled coil</keyword>
<organism evidence="5">
    <name type="scientific">Dermatophagoides farinae</name>
    <name type="common">American house dust mite</name>
    <dbReference type="NCBI Taxonomy" id="6954"/>
    <lineage>
        <taxon>Eukaryota</taxon>
        <taxon>Metazoa</taxon>
        <taxon>Ecdysozoa</taxon>
        <taxon>Arthropoda</taxon>
        <taxon>Chelicerata</taxon>
        <taxon>Arachnida</taxon>
        <taxon>Acari</taxon>
        <taxon>Acariformes</taxon>
        <taxon>Sarcoptiformes</taxon>
        <taxon>Astigmata</taxon>
        <taxon>Psoroptidia</taxon>
        <taxon>Analgoidea</taxon>
        <taxon>Pyroglyphidae</taxon>
        <taxon>Dermatophagoidinae</taxon>
        <taxon>Dermatophagoides</taxon>
    </lineage>
</organism>
<feature type="transmembrane region" description="Helical" evidence="3">
    <location>
        <begin position="1807"/>
        <end position="1832"/>
    </location>
</feature>
<dbReference type="Pfam" id="PF01757">
    <property type="entry name" value="Acyl_transf_3"/>
    <property type="match status" value="1"/>
</dbReference>
<dbReference type="GO" id="GO:0004843">
    <property type="term" value="F:cysteine-type deubiquitinase activity"/>
    <property type="evidence" value="ECO:0007669"/>
    <property type="project" value="InterPro"/>
</dbReference>
<feature type="region of interest" description="Disordered" evidence="2">
    <location>
        <begin position="171"/>
        <end position="198"/>
    </location>
</feature>
<feature type="transmembrane region" description="Helical" evidence="3">
    <location>
        <begin position="1386"/>
        <end position="1407"/>
    </location>
</feature>
<dbReference type="InterPro" id="IPR002656">
    <property type="entry name" value="Acyl_transf_3_dom"/>
</dbReference>
<protein>
    <submittedName>
        <fullName evidence="5">Ubiquitin carboxyl-terminal hydrolase-like protein</fullName>
    </submittedName>
</protein>
<feature type="transmembrane region" description="Helical" evidence="3">
    <location>
        <begin position="1530"/>
        <end position="1551"/>
    </location>
</feature>
<feature type="transmembrane region" description="Helical" evidence="3">
    <location>
        <begin position="1490"/>
        <end position="1510"/>
    </location>
</feature>
<feature type="transmembrane region" description="Helical" evidence="3">
    <location>
        <begin position="1151"/>
        <end position="1170"/>
    </location>
</feature>
<dbReference type="PROSITE" id="PS00972">
    <property type="entry name" value="USP_1"/>
    <property type="match status" value="1"/>
</dbReference>
<evidence type="ECO:0000256" key="2">
    <source>
        <dbReference type="SAM" id="MobiDB-lite"/>
    </source>
</evidence>
<feature type="transmembrane region" description="Helical" evidence="3">
    <location>
        <begin position="1744"/>
        <end position="1769"/>
    </location>
</feature>
<name>A0A9D4NYK1_DERFA</name>
<feature type="region of interest" description="Disordered" evidence="2">
    <location>
        <begin position="855"/>
        <end position="918"/>
    </location>
</feature>
<dbReference type="Pfam" id="PF00443">
    <property type="entry name" value="UCH"/>
    <property type="match status" value="1"/>
</dbReference>
<feature type="domain" description="USP" evidence="4">
    <location>
        <begin position="364"/>
        <end position="1146"/>
    </location>
</feature>
<dbReference type="SUPFAM" id="SSF49764">
    <property type="entry name" value="HSP20-like chaperones"/>
    <property type="match status" value="1"/>
</dbReference>
<evidence type="ECO:0000313" key="5">
    <source>
        <dbReference type="EMBL" id="KAH7641520.1"/>
    </source>
</evidence>
<sequence>MIKMFSSDSTVDDNHQNGTTTNVESQINQSINEDSDSNRLKTNGDGYHFCPNEFLINHHHHHHQREFNKNDCIQQSNDMDIDTVDAIIDDRKMFHHSESIMNENNNDITMIKQSEESIEQLTKIHPEISSTKELAMINGDIELLENHMDNQEQNIKKLKIIETENVTMTSTTTTTTTYSSASSLSSPSSSSASDSTSDKNITINKDFDNKNFNFNNFIYLLNLTFKHEIVPDKCSLKILKKTVEIRLQKLLPITWGTIKEHWITPVLSSSMTTSTNTMTTTIDLNSSFPSSSSSSLLPLSTFSLNKWTPCTLSPSSTDSKCRFPNDNMILTLSKSSDNNNDINANGEIESAINTSRCGRFRGFIGLDNLGNTCFMNAVLQCLANTDPLRDYFLSNEYLNDINTKNPLGMKGIMARAFAQFLLQLWLGKQSSISPTRLKSLIGEKVITFAGYGQHDAQELMSFLLDAIHEDLNRNEAKINGDHQKDSNDDDNNSLVDYDIKDCPTNEIREEIFARMTEIADRAWKQYRLCNNSIVIDLFCGQFKSILTCPDCTKKSIIFDPFLFVPLPIPPPKLIYNVIYFDRDPITDMCKNVSKFSVCIAQNSTVNNLLDKLLEKQVIPTKNVRLMQPQLRQQHNRSNDIMPVKFFNVNWLLTDCQQQQSNHSIFMNNNSNHHSSFNLSNQQPLLLFELPSTLSSSLSSENENIDNNDEHVEFCILQREFRSHQIGFPFVCSIKKSRISYSHLCEVLCSYARFSVIAYRQAMAMENKTDINPNAIGNLNRFNVHSFTPKNVAKSSSNYNNNNMETIDPIPHLIYHKSKIQHPNDTIVPFLLMSMMNGVEIEITPPEFVSYRNVDMEQDDDDDGNLNSSTSTNGENSLMHEPSPPHREEEESPMMLNDDDDDDDGDDEQQSINKYDDDEFNSYGNDELIDLINFYFIYMDWITVKNFPMYPFAVQLNSFDKNIEYVKIGNDVDDDDVTLDDCLKAFIEPEILGPQNCWRCPNCKVPREASKQLSFWRLPSILVIQLKRFKTHSSIYNHEKINRMIKYPFELNLEKYYTANHNDNNNDDDAQTQQQQQQQQSQPSIYDLYAVVSHQGCASWGHYTAFARSSHTNEFGWRLFDDSCVDKIANDHEIITPNAYLLFYRLLMNVKIFDRLFFCIFIIIFIISPLSTSNESYLWDRLLNVSNETLAKVFLPNYIEPNGLLFRHENLTQKCRTKLIFIRDAMFGDRRTWAFRLFNSWPSSIVPVGMMLGTMVDYGDYDQCMSVDPLDLIVKYCLIDLTIPMPRPRPTMHNLFHETENILPDDLYNKSMTGNFYHDLGQLSSFFYYAAIRKGICLPSDCTADDIEIITEKGFGREIFDLKINKIICTTKRTESWQPNNVQIMSMLFIGFFIIMTIIAAIYDWFIVKKRQDYAIVTCLLWFSPISNIRKILSSKSNSQDLSCIHGIRVCSISWVILGHIIPFFDMNRFSQLFLIKNEMTNWYTQPLLKGFYAVETFFFLSGLLISYVTIKQIGGDYKKFRIIPFLLVRFLRLTPQLLAFMIIITLLPPLFDGPVWQYRMEWMINSCEKSWWKNLIYMQNLIDSENMCEPHLWYLAADMQLHWLSILPLIFILRSPQRGLLLSKILIIFSIILQAIWIVMENSPPGTILTAPGDFRIDDKTGKYLKYYDKPWNHAHVFLVGFIFGYHLTHIKPNHFHWTRWKTFMAWTSIIVAYLLCIYDTFPWHFGQPYHPIWSSILSSMNGLLWSLILTMIIFICITNPESFVAIILSWQFFRPLSRITFSVFLTHFLVVYIIRDTSRNLFDLHYPSILMISVAALMLAYIFGFIFTLLFESPIVSIFTMIRKRFILSTVANGNKIDNKMTTTNIAGEKSYQIELRNHNNENV</sequence>
<reference evidence="5" key="2">
    <citation type="journal article" date="2021" name="World Allergy Organ. J.">
        <title>Chromosome-level assembly of Dermatophagoides farinae genome and transcriptome reveals two novel allergens Der f 37 and Der f 39.</title>
        <authorList>
            <person name="Chen J."/>
            <person name="Cai Z."/>
            <person name="Fan D."/>
            <person name="Hu J."/>
            <person name="Hou Y."/>
            <person name="He Y."/>
            <person name="Zhang Z."/>
            <person name="Zhao Z."/>
            <person name="Gao P."/>
            <person name="Hu W."/>
            <person name="Sun J."/>
            <person name="Li J."/>
            <person name="Ji K."/>
        </authorList>
    </citation>
    <scope>NUCLEOTIDE SEQUENCE</scope>
    <source>
        <strain evidence="5">JKM2019</strain>
    </source>
</reference>
<feature type="transmembrane region" description="Helical" evidence="3">
    <location>
        <begin position="1620"/>
        <end position="1640"/>
    </location>
</feature>
<dbReference type="GO" id="GO:0016579">
    <property type="term" value="P:protein deubiquitination"/>
    <property type="evidence" value="ECO:0007669"/>
    <property type="project" value="InterPro"/>
</dbReference>
<dbReference type="PROSITE" id="PS50235">
    <property type="entry name" value="USP_3"/>
    <property type="match status" value="1"/>
</dbReference>
<dbReference type="PANTHER" id="PTHR11161">
    <property type="entry name" value="O-ACYLTRANSFERASE"/>
    <property type="match status" value="1"/>
</dbReference>
<dbReference type="EMBL" id="SDOV01000004">
    <property type="protein sequence ID" value="KAH7641520.1"/>
    <property type="molecule type" value="Genomic_DNA"/>
</dbReference>
<feature type="compositionally biased region" description="Polar residues" evidence="2">
    <location>
        <begin position="864"/>
        <end position="875"/>
    </location>
</feature>
<feature type="transmembrane region" description="Helical" evidence="3">
    <location>
        <begin position="1592"/>
        <end position="1613"/>
    </location>
</feature>
<keyword evidence="3" id="KW-0472">Membrane</keyword>